<dbReference type="Proteomes" id="UP000238196">
    <property type="component" value="Unassembled WGS sequence"/>
</dbReference>
<organism evidence="1 2">
    <name type="scientific">Proteobacteria bacterium 228</name>
    <dbReference type="NCBI Taxonomy" id="2083153"/>
    <lineage>
        <taxon>Bacteria</taxon>
        <taxon>Pseudomonadati</taxon>
        <taxon>Pseudomonadota</taxon>
    </lineage>
</organism>
<comment type="caution">
    <text evidence="1">The sequence shown here is derived from an EMBL/GenBank/DDBJ whole genome shotgun (WGS) entry which is preliminary data.</text>
</comment>
<dbReference type="EMBL" id="PRLP01000047">
    <property type="protein sequence ID" value="PPC76601.1"/>
    <property type="molecule type" value="Genomic_DNA"/>
</dbReference>
<dbReference type="Gene3D" id="3.40.50.300">
    <property type="entry name" value="P-loop containing nucleotide triphosphate hydrolases"/>
    <property type="match status" value="1"/>
</dbReference>
<dbReference type="AlphaFoldDB" id="A0A2S5KP61"/>
<protein>
    <recommendedName>
        <fullName evidence="3">AAA domain-containing protein</fullName>
    </recommendedName>
</protein>
<dbReference type="OrthoDB" id="5810791at2"/>
<dbReference type="SUPFAM" id="SSF52540">
    <property type="entry name" value="P-loop containing nucleoside triphosphate hydrolases"/>
    <property type="match status" value="1"/>
</dbReference>
<reference evidence="1 2" key="1">
    <citation type="submission" date="2018-02" db="EMBL/GenBank/DDBJ databases">
        <title>novel marine gammaproteobacteria from coastal saline agro ecosystem.</title>
        <authorList>
            <person name="Krishnan R."/>
            <person name="Ramesh Kumar N."/>
        </authorList>
    </citation>
    <scope>NUCLEOTIDE SEQUENCE [LARGE SCALE GENOMIC DNA]</scope>
    <source>
        <strain evidence="1 2">228</strain>
    </source>
</reference>
<sequence length="365" mass="40870">MKVLAYSETSEMQEAIRQSLADGNQVVWLHELEQLEASFDWASARVLILVAQHWPDRKLEALLEGFLPRPVVVLDQTAEGAWHNREPNPHVHLVDRQELADKLYALTSPQVDNPPHMLGLFSSRNDSDAALLAICTAWSLRRQHQARVLVLDLAMPQADVAAYLDLPIHNNFADLVSGHISIDKLERDRRDGSNLIDIDIIGLPPESSLAQVTAEEVSRTLQALSTRYDHLVVNLNGMQPSPLLRLVARGCDQHWVLADQKHLSITAAIEMGEYLLQMGVRPGAVGLVLAPCYKDVLPDQHTIGQHSSLPLRGTLPWSPHYLTAINAGTLLPPQGELHAYLQALELMLHARKVERWWRKFSIRSA</sequence>
<accession>A0A2S5KP61</accession>
<proteinExistence type="predicted"/>
<dbReference type="InterPro" id="IPR027417">
    <property type="entry name" value="P-loop_NTPase"/>
</dbReference>
<evidence type="ECO:0008006" key="3">
    <source>
        <dbReference type="Google" id="ProtNLM"/>
    </source>
</evidence>
<evidence type="ECO:0000313" key="1">
    <source>
        <dbReference type="EMBL" id="PPC76601.1"/>
    </source>
</evidence>
<name>A0A2S5KP61_9PROT</name>
<gene>
    <name evidence="1" type="ORF">C4K68_14615</name>
</gene>
<evidence type="ECO:0000313" key="2">
    <source>
        <dbReference type="Proteomes" id="UP000238196"/>
    </source>
</evidence>